<sequence length="346" mass="37668">MSTDTKEGMLLGMGNPLLDILATVTPDFLTKFNLKANNAILADESHKSLVPEMVKNFKVEYIAGGSVQNTLRIAQWILKKPNVAAFFGCVGRDDNSEIIQKKAVEAGINVQYQYSETQSTGTCAVLVTDNGRNRSLVADLSAANCFTSDHIKKPENKKLIENAQFFYISGFFLTVSQDTIQTVAKYAHEANRTLAMNLSAPFIVQIFKDGMMAAMPYVDILFGNETEALALAKELDFGTSKMEEIALKISQLKKAGSKPRMVVITQGHDPVILIKDGALKTYPVEQLPEGKIVDTNGAGDAFVGGFLAQLIQGKDVDSCVKCAIWSATHVIQQSGCAFDSSIQYFG</sequence>
<organism evidence="12 13">
    <name type="scientific">Frankliniella occidentalis</name>
    <name type="common">Western flower thrips</name>
    <name type="synonym">Euthrips occidentalis</name>
    <dbReference type="NCBI Taxonomy" id="133901"/>
    <lineage>
        <taxon>Eukaryota</taxon>
        <taxon>Metazoa</taxon>
        <taxon>Ecdysozoa</taxon>
        <taxon>Arthropoda</taxon>
        <taxon>Hexapoda</taxon>
        <taxon>Insecta</taxon>
        <taxon>Pterygota</taxon>
        <taxon>Neoptera</taxon>
        <taxon>Paraneoptera</taxon>
        <taxon>Thysanoptera</taxon>
        <taxon>Terebrantia</taxon>
        <taxon>Thripoidea</taxon>
        <taxon>Thripidae</taxon>
        <taxon>Frankliniella</taxon>
    </lineage>
</organism>
<evidence type="ECO:0000256" key="9">
    <source>
        <dbReference type="PIRSR" id="PIRSR601805-1"/>
    </source>
</evidence>
<accession>A0A6J1SI73</accession>
<dbReference type="GO" id="GO:0005524">
    <property type="term" value="F:ATP binding"/>
    <property type="evidence" value="ECO:0007669"/>
    <property type="project" value="UniProtKB-UniRule"/>
</dbReference>
<comment type="function">
    <text evidence="10">ATP dependent phosphorylation of adenosine and other related nucleoside analogs to monophosphate derivatives.</text>
</comment>
<dbReference type="PROSITE" id="PS00584">
    <property type="entry name" value="PFKB_KINASES_2"/>
    <property type="match status" value="1"/>
</dbReference>
<keyword evidence="4 10" id="KW-0808">Transferase</keyword>
<comment type="subcellular location">
    <subcellularLocation>
        <location evidence="10">Nucleus</location>
    </subcellularLocation>
</comment>
<comment type="pathway">
    <text evidence="1 10">Purine metabolism; AMP biosynthesis via salvage pathway; AMP from adenosine: step 1/1.</text>
</comment>
<dbReference type="OrthoDB" id="432447at2759"/>
<evidence type="ECO:0000256" key="5">
    <source>
        <dbReference type="ARBA" id="ARBA00022726"/>
    </source>
</evidence>
<evidence type="ECO:0000256" key="6">
    <source>
        <dbReference type="ARBA" id="ARBA00022741"/>
    </source>
</evidence>
<dbReference type="InterPro" id="IPR029056">
    <property type="entry name" value="Ribokinase-like"/>
</dbReference>
<reference evidence="13" key="1">
    <citation type="submission" date="2025-08" db="UniProtKB">
        <authorList>
            <consortium name="RefSeq"/>
        </authorList>
    </citation>
    <scope>IDENTIFICATION</scope>
    <source>
        <tissue evidence="13">Whole organism</tissue>
    </source>
</reference>
<keyword evidence="7 10" id="KW-0418">Kinase</keyword>
<evidence type="ECO:0000259" key="11">
    <source>
        <dbReference type="Pfam" id="PF00294"/>
    </source>
</evidence>
<dbReference type="GO" id="GO:0006144">
    <property type="term" value="P:purine nucleobase metabolic process"/>
    <property type="evidence" value="ECO:0007669"/>
    <property type="project" value="TreeGrafter"/>
</dbReference>
<evidence type="ECO:0000256" key="7">
    <source>
        <dbReference type="ARBA" id="ARBA00022777"/>
    </source>
</evidence>
<comment type="subunit">
    <text evidence="10">Monomer.</text>
</comment>
<keyword evidence="10" id="KW-0539">Nucleus</keyword>
<evidence type="ECO:0000256" key="4">
    <source>
        <dbReference type="ARBA" id="ARBA00022679"/>
    </source>
</evidence>
<keyword evidence="12" id="KW-1185">Reference proteome</keyword>
<dbReference type="CTD" id="39479"/>
<feature type="domain" description="Carbohydrate kinase PfkB" evidence="11">
    <location>
        <begin position="32"/>
        <end position="339"/>
    </location>
</feature>
<dbReference type="FunFam" id="3.40.1190.20:FF:000006">
    <property type="entry name" value="Adenosine kinase 2"/>
    <property type="match status" value="1"/>
</dbReference>
<dbReference type="InterPro" id="IPR011611">
    <property type="entry name" value="PfkB_dom"/>
</dbReference>
<name>A0A6J1SI73_FRAOC</name>
<dbReference type="PRINTS" id="PR00989">
    <property type="entry name" value="ADENOKINASE"/>
</dbReference>
<evidence type="ECO:0000313" key="13">
    <source>
        <dbReference type="RefSeq" id="XP_026280919.1"/>
    </source>
</evidence>
<dbReference type="RefSeq" id="XP_026280919.1">
    <property type="nucleotide sequence ID" value="XM_026425134.2"/>
</dbReference>
<evidence type="ECO:0000256" key="8">
    <source>
        <dbReference type="ARBA" id="ARBA00022840"/>
    </source>
</evidence>
<protein>
    <recommendedName>
        <fullName evidence="3 10">Adenosine kinase</fullName>
        <shortName evidence="10">AK</shortName>
        <ecNumber evidence="3 10">2.7.1.20</ecNumber>
    </recommendedName>
    <alternativeName>
        <fullName evidence="10">Adenosine 5'-phosphotransferase</fullName>
    </alternativeName>
</protein>
<dbReference type="Proteomes" id="UP000504606">
    <property type="component" value="Unplaced"/>
</dbReference>
<dbReference type="Pfam" id="PF00294">
    <property type="entry name" value="PfkB"/>
    <property type="match status" value="1"/>
</dbReference>
<dbReference type="Gene3D" id="3.40.1190.20">
    <property type="match status" value="1"/>
</dbReference>
<evidence type="ECO:0000256" key="3">
    <source>
        <dbReference type="ARBA" id="ARBA00012119"/>
    </source>
</evidence>
<dbReference type="KEGG" id="foc:113208225"/>
<dbReference type="InterPro" id="IPR002173">
    <property type="entry name" value="Carboh/pur_kinase_PfkB_CS"/>
</dbReference>
<dbReference type="UniPathway" id="UPA00588">
    <property type="reaction ID" value="UER00659"/>
</dbReference>
<dbReference type="GO" id="GO:0005829">
    <property type="term" value="C:cytosol"/>
    <property type="evidence" value="ECO:0007669"/>
    <property type="project" value="TreeGrafter"/>
</dbReference>
<dbReference type="GO" id="GO:0004001">
    <property type="term" value="F:adenosine kinase activity"/>
    <property type="evidence" value="ECO:0007669"/>
    <property type="project" value="UniProtKB-UniRule"/>
</dbReference>
<keyword evidence="5 10" id="KW-0660">Purine salvage</keyword>
<dbReference type="Gene3D" id="3.30.1110.10">
    <property type="match status" value="1"/>
</dbReference>
<gene>
    <name evidence="13" type="primary">LOC113208225</name>
</gene>
<dbReference type="AlphaFoldDB" id="A0A6J1SI73"/>
<comment type="catalytic activity">
    <reaction evidence="10">
        <text>adenosine + ATP = AMP + ADP + H(+)</text>
        <dbReference type="Rhea" id="RHEA:20824"/>
        <dbReference type="ChEBI" id="CHEBI:15378"/>
        <dbReference type="ChEBI" id="CHEBI:16335"/>
        <dbReference type="ChEBI" id="CHEBI:30616"/>
        <dbReference type="ChEBI" id="CHEBI:456215"/>
        <dbReference type="ChEBI" id="CHEBI:456216"/>
        <dbReference type="EC" id="2.7.1.20"/>
    </reaction>
</comment>
<dbReference type="GO" id="GO:0044209">
    <property type="term" value="P:AMP salvage"/>
    <property type="evidence" value="ECO:0007669"/>
    <property type="project" value="UniProtKB-UniRule"/>
</dbReference>
<dbReference type="GeneID" id="113208225"/>
<evidence type="ECO:0000313" key="12">
    <source>
        <dbReference type="Proteomes" id="UP000504606"/>
    </source>
</evidence>
<keyword evidence="6 10" id="KW-0547">Nucleotide-binding</keyword>
<keyword evidence="8 10" id="KW-0067">ATP-binding</keyword>
<evidence type="ECO:0000256" key="2">
    <source>
        <dbReference type="ARBA" id="ARBA00010688"/>
    </source>
</evidence>
<keyword evidence="10" id="KW-0460">Magnesium</keyword>
<dbReference type="PANTHER" id="PTHR45769:SF3">
    <property type="entry name" value="ADENOSINE KINASE"/>
    <property type="match status" value="1"/>
</dbReference>
<dbReference type="EC" id="2.7.1.20" evidence="3 10"/>
<evidence type="ECO:0000256" key="1">
    <source>
        <dbReference type="ARBA" id="ARBA00004801"/>
    </source>
</evidence>
<dbReference type="CDD" id="cd01168">
    <property type="entry name" value="adenosine_kinase"/>
    <property type="match status" value="1"/>
</dbReference>
<dbReference type="PANTHER" id="PTHR45769">
    <property type="entry name" value="ADENOSINE KINASE"/>
    <property type="match status" value="1"/>
</dbReference>
<feature type="active site" description="Proton acceptor" evidence="9">
    <location>
        <position position="300"/>
    </location>
</feature>
<comment type="similarity">
    <text evidence="2 10">Belongs to the carbohydrate kinase PfkB family.</text>
</comment>
<dbReference type="SUPFAM" id="SSF53613">
    <property type="entry name" value="Ribokinase-like"/>
    <property type="match status" value="1"/>
</dbReference>
<dbReference type="GO" id="GO:0005634">
    <property type="term" value="C:nucleus"/>
    <property type="evidence" value="ECO:0007669"/>
    <property type="project" value="UniProtKB-SubCell"/>
</dbReference>
<evidence type="ECO:0000256" key="10">
    <source>
        <dbReference type="RuleBase" id="RU368116"/>
    </source>
</evidence>
<proteinExistence type="inferred from homology"/>
<dbReference type="GO" id="GO:0006166">
    <property type="term" value="P:purine ribonucleoside salvage"/>
    <property type="evidence" value="ECO:0007669"/>
    <property type="project" value="UniProtKB-KW"/>
</dbReference>
<comment type="cofactor">
    <cofactor evidence="10">
        <name>Mg(2+)</name>
        <dbReference type="ChEBI" id="CHEBI:18420"/>
    </cofactor>
    <text evidence="10">Binds 3 Mg(2+) ions per subunit.</text>
</comment>
<dbReference type="InterPro" id="IPR001805">
    <property type="entry name" value="Adenokinase"/>
</dbReference>